<dbReference type="InterPro" id="IPR050172">
    <property type="entry name" value="SsuD_RutA_monooxygenase"/>
</dbReference>
<name>A0PRX0_MYCUA</name>
<feature type="domain" description="Luciferase-like" evidence="5">
    <location>
        <begin position="17"/>
        <end position="222"/>
    </location>
</feature>
<evidence type="ECO:0000256" key="2">
    <source>
        <dbReference type="ARBA" id="ARBA00022643"/>
    </source>
</evidence>
<protein>
    <recommendedName>
        <fullName evidence="5">Luciferase-like domain-containing protein</fullName>
    </recommendedName>
</protein>
<dbReference type="EMBL" id="CP000325">
    <property type="protein sequence ID" value="ABL05089.1"/>
    <property type="molecule type" value="Genomic_DNA"/>
</dbReference>
<keyword evidence="1" id="KW-0285">Flavoprotein</keyword>
<evidence type="ECO:0000256" key="4">
    <source>
        <dbReference type="ARBA" id="ARBA00023033"/>
    </source>
</evidence>
<dbReference type="PANTHER" id="PTHR42847">
    <property type="entry name" value="ALKANESULFONATE MONOOXYGENASE"/>
    <property type="match status" value="1"/>
</dbReference>
<dbReference type="Proteomes" id="UP000000765">
    <property type="component" value="Chromosome"/>
</dbReference>
<dbReference type="Pfam" id="PF00296">
    <property type="entry name" value="Bac_luciferase"/>
    <property type="match status" value="1"/>
</dbReference>
<proteinExistence type="predicted"/>
<keyword evidence="4" id="KW-0503">Monooxygenase</keyword>
<organism evidence="6 7">
    <name type="scientific">Mycobacterium ulcerans (strain Agy99)</name>
    <dbReference type="NCBI Taxonomy" id="362242"/>
    <lineage>
        <taxon>Bacteria</taxon>
        <taxon>Bacillati</taxon>
        <taxon>Actinomycetota</taxon>
        <taxon>Actinomycetes</taxon>
        <taxon>Mycobacteriales</taxon>
        <taxon>Mycobacteriaceae</taxon>
        <taxon>Mycobacterium</taxon>
        <taxon>Mycobacterium ulcerans group</taxon>
    </lineage>
</organism>
<reference evidence="6 7" key="1">
    <citation type="journal article" date="2007" name="Genome Res.">
        <title>Reductive evolution and niche adaptation inferred from the genome of Mycobacterium ulcerans, the causative agent of Buruli ulcer.</title>
        <authorList>
            <person name="Stinear T.P."/>
            <person name="Seemann T."/>
            <person name="Pidot S."/>
            <person name="Frigui W."/>
            <person name="Reysset G."/>
            <person name="Garnier T."/>
            <person name="Meurice G."/>
            <person name="Simon D."/>
            <person name="Bouchier C."/>
            <person name="Ma L."/>
            <person name="Tichit M."/>
            <person name="Porter J.L."/>
            <person name="Ryan J."/>
            <person name="Johnson P.D."/>
            <person name="Davies J.K."/>
            <person name="Jenkin G.A."/>
            <person name="Small P.L."/>
            <person name="Jones L.M."/>
            <person name="Tekaia F."/>
            <person name="Laval F."/>
            <person name="Daffe M."/>
            <person name="Parkhill J."/>
            <person name="Cole S.T."/>
        </authorList>
    </citation>
    <scope>NUCLEOTIDE SEQUENCE [LARGE SCALE GENOMIC DNA]</scope>
    <source>
        <strain evidence="6 7">Agy99</strain>
    </source>
</reference>
<gene>
    <name evidence="6" type="ordered locus">MUL_2792</name>
</gene>
<dbReference type="HOGENOM" id="CLU_027853_7_0_11"/>
<evidence type="ECO:0000313" key="6">
    <source>
        <dbReference type="EMBL" id="ABL05089.1"/>
    </source>
</evidence>
<keyword evidence="3" id="KW-0560">Oxidoreductase</keyword>
<evidence type="ECO:0000256" key="3">
    <source>
        <dbReference type="ARBA" id="ARBA00023002"/>
    </source>
</evidence>
<sequence length="326" mass="35132">MKFGISTFVNDDSIDPVSLARAIEERGFSSLVIAEHTHIPASRETPYPGGDELPGVYYRTLDPFVTLAAAAAVTSKIELFTGIALLIQRDPITTAKEAASIDLISGGRFVFGVGAGWNIEELRDHGTDPKTRGALLDERIEAIKALWTDEPAEYHGKYVDFPPSYSRPKPVRQPHPPIYIGGNSDATVKRVVRHDAGWISNPLPVHQLTQRVDQLRSAAGHDVPLAMFGTRNKPDYWRAAQDLGFGPAGAAAAHLPAGGVPAAARRIRCPGGSIPPVEVPGGPSFLREPLARVSCASRRKIAPRFAAQCDFASARGGRLRVGSRPR</sequence>
<evidence type="ECO:0000256" key="1">
    <source>
        <dbReference type="ARBA" id="ARBA00022630"/>
    </source>
</evidence>
<dbReference type="GO" id="GO:0046306">
    <property type="term" value="P:alkanesulfonate catabolic process"/>
    <property type="evidence" value="ECO:0007669"/>
    <property type="project" value="TreeGrafter"/>
</dbReference>
<dbReference type="eggNOG" id="COG2141">
    <property type="taxonomic scope" value="Bacteria"/>
</dbReference>
<accession>A0PRX0</accession>
<dbReference type="NCBIfam" id="TIGR03619">
    <property type="entry name" value="F420_Rv2161c"/>
    <property type="match status" value="1"/>
</dbReference>
<dbReference type="InterPro" id="IPR036661">
    <property type="entry name" value="Luciferase-like_sf"/>
</dbReference>
<dbReference type="PANTHER" id="PTHR42847:SF4">
    <property type="entry name" value="ALKANESULFONATE MONOOXYGENASE-RELATED"/>
    <property type="match status" value="1"/>
</dbReference>
<evidence type="ECO:0000313" key="7">
    <source>
        <dbReference type="Proteomes" id="UP000000765"/>
    </source>
</evidence>
<dbReference type="AlphaFoldDB" id="A0PRX0"/>
<dbReference type="InterPro" id="IPR019921">
    <property type="entry name" value="Lucif-like_OxRdtase_Rv2161c"/>
</dbReference>
<keyword evidence="2" id="KW-0288">FMN</keyword>
<dbReference type="InterPro" id="IPR011251">
    <property type="entry name" value="Luciferase-like_dom"/>
</dbReference>
<evidence type="ECO:0000259" key="5">
    <source>
        <dbReference type="Pfam" id="PF00296"/>
    </source>
</evidence>
<dbReference type="SUPFAM" id="SSF51679">
    <property type="entry name" value="Bacterial luciferase-like"/>
    <property type="match status" value="1"/>
</dbReference>
<dbReference type="KEGG" id="mul:MUL_2792"/>
<dbReference type="Gene3D" id="3.20.20.30">
    <property type="entry name" value="Luciferase-like domain"/>
    <property type="match status" value="1"/>
</dbReference>
<dbReference type="GO" id="GO:0008726">
    <property type="term" value="F:alkanesulfonate monooxygenase activity"/>
    <property type="evidence" value="ECO:0007669"/>
    <property type="project" value="TreeGrafter"/>
</dbReference>